<accession>A0ABQ5H738</accession>
<dbReference type="Proteomes" id="UP001151760">
    <property type="component" value="Unassembled WGS sequence"/>
</dbReference>
<evidence type="ECO:0000256" key="1">
    <source>
        <dbReference type="SAM" id="MobiDB-lite"/>
    </source>
</evidence>
<sequence length="404" mass="45401">MLFVELTSLVLLSPKGPALLQKEPATTGKVLKNIFPCTPSFLLLPKVREEMAKALEHPLGLLELRDGEGESDDSELEGVRCIRMSNMNMLKEASEERSLRKSHVGTFGHTYHSIGNVVCKVEWFTDSKIVEHIAKACIRVVFVPSKAYDIFTKDDLPLHKIGLQFGEDHLEGIESDVYSFNLTGLAERPFGSVHTNSLTRNAKNSGEFLKTKSDFKIINDEGDGDGSIQITNEMNTFVKLKDEHEANLLVHVKNTIESNGCESRAKLQLKLHQKLHQKLYEKNTTVADTVANIKDNGEFYTSKSKEHGMKPEKGKSNDDGFKWGVQEASTFEELKQRMSTTPVLSLPDFNKVFVGPRISLAATYQKEVVTELPEELQEGQPLKKFMAICDSRVVFLKTAMQRRL</sequence>
<feature type="compositionally biased region" description="Basic and acidic residues" evidence="1">
    <location>
        <begin position="303"/>
        <end position="321"/>
    </location>
</feature>
<proteinExistence type="predicted"/>
<name>A0ABQ5H738_9ASTR</name>
<organism evidence="2 3">
    <name type="scientific">Tanacetum coccineum</name>
    <dbReference type="NCBI Taxonomy" id="301880"/>
    <lineage>
        <taxon>Eukaryota</taxon>
        <taxon>Viridiplantae</taxon>
        <taxon>Streptophyta</taxon>
        <taxon>Embryophyta</taxon>
        <taxon>Tracheophyta</taxon>
        <taxon>Spermatophyta</taxon>
        <taxon>Magnoliopsida</taxon>
        <taxon>eudicotyledons</taxon>
        <taxon>Gunneridae</taxon>
        <taxon>Pentapetalae</taxon>
        <taxon>asterids</taxon>
        <taxon>campanulids</taxon>
        <taxon>Asterales</taxon>
        <taxon>Asteraceae</taxon>
        <taxon>Asteroideae</taxon>
        <taxon>Anthemideae</taxon>
        <taxon>Anthemidinae</taxon>
        <taxon>Tanacetum</taxon>
    </lineage>
</organism>
<reference evidence="2" key="1">
    <citation type="journal article" date="2022" name="Int. J. Mol. Sci.">
        <title>Draft Genome of Tanacetum Coccineum: Genomic Comparison of Closely Related Tanacetum-Family Plants.</title>
        <authorList>
            <person name="Yamashiro T."/>
            <person name="Shiraishi A."/>
            <person name="Nakayama K."/>
            <person name="Satake H."/>
        </authorList>
    </citation>
    <scope>NUCLEOTIDE SEQUENCE</scope>
</reference>
<protein>
    <submittedName>
        <fullName evidence="2">Uncharacterized protein</fullName>
    </submittedName>
</protein>
<evidence type="ECO:0000313" key="3">
    <source>
        <dbReference type="Proteomes" id="UP001151760"/>
    </source>
</evidence>
<comment type="caution">
    <text evidence="2">The sequence shown here is derived from an EMBL/GenBank/DDBJ whole genome shotgun (WGS) entry which is preliminary data.</text>
</comment>
<evidence type="ECO:0000313" key="2">
    <source>
        <dbReference type="EMBL" id="GJT83067.1"/>
    </source>
</evidence>
<reference evidence="2" key="2">
    <citation type="submission" date="2022-01" db="EMBL/GenBank/DDBJ databases">
        <authorList>
            <person name="Yamashiro T."/>
            <person name="Shiraishi A."/>
            <person name="Satake H."/>
            <person name="Nakayama K."/>
        </authorList>
    </citation>
    <scope>NUCLEOTIDE SEQUENCE</scope>
</reference>
<gene>
    <name evidence="2" type="ORF">Tco_1057409</name>
</gene>
<feature type="region of interest" description="Disordered" evidence="1">
    <location>
        <begin position="302"/>
        <end position="321"/>
    </location>
</feature>
<dbReference type="EMBL" id="BQNB010019227">
    <property type="protein sequence ID" value="GJT83067.1"/>
    <property type="molecule type" value="Genomic_DNA"/>
</dbReference>
<keyword evidence="3" id="KW-1185">Reference proteome</keyword>